<feature type="domain" description="Zn(2)-C6 fungal-type" evidence="3">
    <location>
        <begin position="8"/>
        <end position="37"/>
    </location>
</feature>
<dbReference type="InterPro" id="IPR001138">
    <property type="entry name" value="Zn2Cys6_DnaBD"/>
</dbReference>
<dbReference type="Pfam" id="PF00172">
    <property type="entry name" value="Zn_clus"/>
    <property type="match status" value="1"/>
</dbReference>
<dbReference type="GO" id="GO:0008270">
    <property type="term" value="F:zinc ion binding"/>
    <property type="evidence" value="ECO:0007669"/>
    <property type="project" value="InterPro"/>
</dbReference>
<dbReference type="InParanoid" id="A0A084QRV1"/>
<dbReference type="GO" id="GO:0000981">
    <property type="term" value="F:DNA-binding transcription factor activity, RNA polymerase II-specific"/>
    <property type="evidence" value="ECO:0007669"/>
    <property type="project" value="InterPro"/>
</dbReference>
<evidence type="ECO:0000313" key="4">
    <source>
        <dbReference type="EMBL" id="KFA66686.1"/>
    </source>
</evidence>
<keyword evidence="1" id="KW-0539">Nucleus</keyword>
<accession>A0A084QRV1</accession>
<dbReference type="Gene3D" id="4.10.240.10">
    <property type="entry name" value="Zn(2)-C6 fungal-type DNA-binding domain"/>
    <property type="match status" value="1"/>
</dbReference>
<name>A0A084QRV1_STAC4</name>
<dbReference type="AlphaFoldDB" id="A0A084QRV1"/>
<dbReference type="SUPFAM" id="SSF57701">
    <property type="entry name" value="Zn2/Cys6 DNA-binding domain"/>
    <property type="match status" value="1"/>
</dbReference>
<dbReference type="EMBL" id="KL660411">
    <property type="protein sequence ID" value="KFA66686.1"/>
    <property type="molecule type" value="Genomic_DNA"/>
</dbReference>
<feature type="compositionally biased region" description="Low complexity" evidence="2">
    <location>
        <begin position="62"/>
        <end position="80"/>
    </location>
</feature>
<dbReference type="SMART" id="SM00066">
    <property type="entry name" value="GAL4"/>
    <property type="match status" value="1"/>
</dbReference>
<gene>
    <name evidence="4" type="ORF">S40285_04994</name>
</gene>
<dbReference type="CDD" id="cd00067">
    <property type="entry name" value="GAL4"/>
    <property type="match status" value="1"/>
</dbReference>
<dbReference type="OrthoDB" id="4330117at2759"/>
<sequence>MDNLIRKACDRCHAQKLSCKRSGEEPCERCVRLKAECKSSPSLRYKKQQQQQQQQHQEHQSKQQQQNQGQQQPHHVSSAEATAAAIAIVAQGGRPSPKRRRTTESEMSLVQPETVPMLVQPELVTSQNHHHHTVVTQDDPMLALADFNFSMEHQHHQPAMVAPAPPGFYAPSAGAPSEYLFSSAIPTRVDDFPPQNNTAFAEFWDATTLLSTATYHEVPPLPFINHHNTSVAGALSSVPFRKRTSHRSGSRSQFSAKQGSKQIALRHSVKAHIHNSGVSAPVHWMARFSEIHTRLLELSASLPFSEVTAQNPALGRPVDERFLHNGFPVDEVFALTGHVADTFEEVCTTTNPEAAQARLNSSDPGNSLFALSIYVRLLDIFQRIFGLVRRELAHAESHVEFRYWKLPDVSIGSIEVDSSPRFQMFLAVQVALQFLTRLRKTTGMLHSSSSAGSTDAGPRAAVPNGASIFSGPVDDTILAVQQKETTLVAFLAELRTELEAFRDSVEYEDESS</sequence>
<feature type="region of interest" description="Disordered" evidence="2">
    <location>
        <begin position="90"/>
        <end position="109"/>
    </location>
</feature>
<proteinExistence type="predicted"/>
<feature type="region of interest" description="Disordered" evidence="2">
    <location>
        <begin position="40"/>
        <end position="80"/>
    </location>
</feature>
<dbReference type="STRING" id="1283841.A0A084QRV1"/>
<dbReference type="PROSITE" id="PS50048">
    <property type="entry name" value="ZN2_CY6_FUNGAL_2"/>
    <property type="match status" value="1"/>
</dbReference>
<organism evidence="4 5">
    <name type="scientific">Stachybotrys chlorohalonatus (strain IBT 40285)</name>
    <dbReference type="NCBI Taxonomy" id="1283841"/>
    <lineage>
        <taxon>Eukaryota</taxon>
        <taxon>Fungi</taxon>
        <taxon>Dikarya</taxon>
        <taxon>Ascomycota</taxon>
        <taxon>Pezizomycotina</taxon>
        <taxon>Sordariomycetes</taxon>
        <taxon>Hypocreomycetidae</taxon>
        <taxon>Hypocreales</taxon>
        <taxon>Stachybotryaceae</taxon>
        <taxon>Stachybotrys</taxon>
    </lineage>
</organism>
<dbReference type="HOGENOM" id="CLU_031300_0_0_1"/>
<reference evidence="4 5" key="1">
    <citation type="journal article" date="2014" name="BMC Genomics">
        <title>Comparative genome sequencing reveals chemotype-specific gene clusters in the toxigenic black mold Stachybotrys.</title>
        <authorList>
            <person name="Semeiks J."/>
            <person name="Borek D."/>
            <person name="Otwinowski Z."/>
            <person name="Grishin N.V."/>
        </authorList>
    </citation>
    <scope>NUCLEOTIDE SEQUENCE [LARGE SCALE GENOMIC DNA]</scope>
    <source>
        <strain evidence="4 5">IBT 40285</strain>
    </source>
</reference>
<dbReference type="InterPro" id="IPR036864">
    <property type="entry name" value="Zn2-C6_fun-type_DNA-bd_sf"/>
</dbReference>
<evidence type="ECO:0000256" key="2">
    <source>
        <dbReference type="SAM" id="MobiDB-lite"/>
    </source>
</evidence>
<evidence type="ECO:0000256" key="1">
    <source>
        <dbReference type="ARBA" id="ARBA00023242"/>
    </source>
</evidence>
<keyword evidence="5" id="KW-1185">Reference proteome</keyword>
<evidence type="ECO:0000313" key="5">
    <source>
        <dbReference type="Proteomes" id="UP000028524"/>
    </source>
</evidence>
<evidence type="ECO:0000259" key="3">
    <source>
        <dbReference type="PROSITE" id="PS50048"/>
    </source>
</evidence>
<protein>
    <recommendedName>
        <fullName evidence="3">Zn(2)-C6 fungal-type domain-containing protein</fullName>
    </recommendedName>
</protein>
<dbReference type="PROSITE" id="PS00463">
    <property type="entry name" value="ZN2_CY6_FUNGAL_1"/>
    <property type="match status" value="1"/>
</dbReference>
<dbReference type="Proteomes" id="UP000028524">
    <property type="component" value="Unassembled WGS sequence"/>
</dbReference>
<dbReference type="OMA" id="FPIDEMF"/>